<dbReference type="Proteomes" id="UP000254720">
    <property type="component" value="Unassembled WGS sequence"/>
</dbReference>
<protein>
    <submittedName>
        <fullName evidence="1">Uncharacterized protein</fullName>
    </submittedName>
</protein>
<comment type="caution">
    <text evidence="1">The sequence shown here is derived from an EMBL/GenBank/DDBJ whole genome shotgun (WGS) entry which is preliminary data.</text>
</comment>
<keyword evidence="2" id="KW-1185">Reference proteome</keyword>
<evidence type="ECO:0000313" key="2">
    <source>
        <dbReference type="Proteomes" id="UP000254720"/>
    </source>
</evidence>
<dbReference type="AlphaFoldDB" id="A0A370GHN6"/>
<accession>A0A370GHN6</accession>
<proteinExistence type="predicted"/>
<name>A0A370GHN6_9COXI</name>
<dbReference type="SUPFAM" id="SSF50985">
    <property type="entry name" value="RCC1/BLIP-II"/>
    <property type="match status" value="1"/>
</dbReference>
<gene>
    <name evidence="1" type="ORF">C8D86_11268</name>
</gene>
<organism evidence="1 2">
    <name type="scientific">Aquicella lusitana</name>
    <dbReference type="NCBI Taxonomy" id="254246"/>
    <lineage>
        <taxon>Bacteria</taxon>
        <taxon>Pseudomonadati</taxon>
        <taxon>Pseudomonadota</taxon>
        <taxon>Gammaproteobacteria</taxon>
        <taxon>Legionellales</taxon>
        <taxon>Coxiellaceae</taxon>
        <taxon>Aquicella</taxon>
    </lineage>
</organism>
<dbReference type="EMBL" id="QQAX01000012">
    <property type="protein sequence ID" value="RDI42870.1"/>
    <property type="molecule type" value="Genomic_DNA"/>
</dbReference>
<reference evidence="1 2" key="1">
    <citation type="submission" date="2018-07" db="EMBL/GenBank/DDBJ databases">
        <title>Genomic Encyclopedia of Type Strains, Phase IV (KMG-IV): sequencing the most valuable type-strain genomes for metagenomic binning, comparative biology and taxonomic classification.</title>
        <authorList>
            <person name="Goeker M."/>
        </authorList>
    </citation>
    <scope>NUCLEOTIDE SEQUENCE [LARGE SCALE GENOMIC DNA]</scope>
    <source>
        <strain evidence="1 2">DSM 16500</strain>
    </source>
</reference>
<sequence length="592" mass="68196">MMYLKYTQFEKEFYDHFNNIEYIEKTQNEVSTRVRNIKQLTLLLSQLNLISESDAAYIEKQLGIIQANNNEIVDFLSNLSQATHEHKVLPILFCFNLIKERLKQLIGEKSEKHLNWQEEVATNANNALVDSKKESILYSGPQLQNDVYKEIYAFYAKNTDPRPFGQVCKFFNSHQQTVMVSSINKMVSGYYLSVFVTKNGHIYYYGPRDLLNVNTEECFGLWELESPFRSSMEIKKIIIQDKKHSSMGALFLGNNGVLYAVGSLPDFIIPADDTKVFNEIKPIKLKGIEETRYKDFHASEHMMCVVTKTGKVYMSIDQVYKYCMLRSNTEILSNDIDINAEFIQLNKKMETNDRLEIKGLKLLKYQINHKENTLELGICSLIGYQEHSISLPIESTEINELFTPWYTDLYNPIITNKQGQSWIYFCGLCPSNDYTLKMFLLSSSSLTEWSTIDFSYPIKHAYFSNKVGYSSTYFITQQGEVYSRAKEDPFKMLGHPYLAKDKGMASLESNGFYQIEMLNNVAKFENSITTAFFLTKDGRVFWLGVDPKKCTTDSMINLTATATQLSRPQLIDFTKSQLAKDETLEPGSSPKM</sequence>
<evidence type="ECO:0000313" key="1">
    <source>
        <dbReference type="EMBL" id="RDI42870.1"/>
    </source>
</evidence>
<dbReference type="InterPro" id="IPR009091">
    <property type="entry name" value="RCC1/BLIP-II"/>
</dbReference>